<accession>A0A8B8MDC6</accession>
<evidence type="ECO:0000256" key="3">
    <source>
        <dbReference type="SAM" id="Coils"/>
    </source>
</evidence>
<dbReference type="AlphaFoldDB" id="A0A8B8MDC6"/>
<dbReference type="GO" id="GO:0015095">
    <property type="term" value="F:magnesium ion transmembrane transporter activity"/>
    <property type="evidence" value="ECO:0007669"/>
    <property type="project" value="UniProtKB-ARBA"/>
</dbReference>
<dbReference type="GO" id="GO:0016020">
    <property type="term" value="C:membrane"/>
    <property type="evidence" value="ECO:0007669"/>
    <property type="project" value="UniProtKB-SubCell"/>
</dbReference>
<dbReference type="PANTHER" id="PTHR13890:SF35">
    <property type="entry name" value="MAGNESIUM TRANSPORTER MRS2-3"/>
    <property type="match status" value="1"/>
</dbReference>
<evidence type="ECO:0000313" key="5">
    <source>
        <dbReference type="Proteomes" id="UP000694853"/>
    </source>
</evidence>
<keyword evidence="2" id="KW-0813">Transport</keyword>
<sequence length="421" mass="47227">MVLQKKERTWVMMNLEGQRKVVEAPKHVIMQRTGVSGRDLRILDPLLSYPSTIAGRGRAIIVNLEHIKAIITAQDLLFVNSTDPSAFSFLDDLHSQILCHHRATTQPQPPEAQDGKNESETKQDGMKILPFECLALEACLEAACGALENEAKILEQETYPALDKLTSQISTSNLECIRLVKSRLVALAARVRRVRDELEHLLDDNEHLAELYLTDKLVQQQLENSTASFMNDMENEVLQPDISDRIPPEVSLERGVDSASDHEDHENSADYSKDQMFGASNGVGSEMHEAQASTTYGAVTRHSFDVEELEMLLGAYFVQIGGTSNKLSRLREYVDDTEDYINITLDDKQNRLLQMGVKLGTANILLNAFICVTGLFSMNIHIDLYDTGMPQFLGTIFGCTVACIFLYVVAIIWYKCKRLLE</sequence>
<keyword evidence="2" id="KW-0460">Magnesium</keyword>
<keyword evidence="2" id="KW-0472">Membrane</keyword>
<gene>
    <name evidence="6" type="primary">LOC113872466</name>
</gene>
<comment type="function">
    <text evidence="2">Magnesium transporter that may mediate the influx of magnesium.</text>
</comment>
<dbReference type="Gene3D" id="1.20.58.340">
    <property type="entry name" value="Magnesium transport protein CorA, transmembrane region"/>
    <property type="match status" value="1"/>
</dbReference>
<dbReference type="KEGG" id="aprc:113872466"/>
<dbReference type="CDD" id="cd12823">
    <property type="entry name" value="Mrs2_Mfm1p-like"/>
    <property type="match status" value="1"/>
</dbReference>
<reference evidence="6" key="2">
    <citation type="submission" date="2025-08" db="UniProtKB">
        <authorList>
            <consortium name="RefSeq"/>
        </authorList>
    </citation>
    <scope>IDENTIFICATION</scope>
    <source>
        <tissue evidence="6">Young leaves</tissue>
    </source>
</reference>
<organism evidence="5 6">
    <name type="scientific">Abrus precatorius</name>
    <name type="common">Indian licorice</name>
    <name type="synonym">Glycine abrus</name>
    <dbReference type="NCBI Taxonomy" id="3816"/>
    <lineage>
        <taxon>Eukaryota</taxon>
        <taxon>Viridiplantae</taxon>
        <taxon>Streptophyta</taxon>
        <taxon>Embryophyta</taxon>
        <taxon>Tracheophyta</taxon>
        <taxon>Spermatophyta</taxon>
        <taxon>Magnoliopsida</taxon>
        <taxon>eudicotyledons</taxon>
        <taxon>Gunneridae</taxon>
        <taxon>Pentapetalae</taxon>
        <taxon>rosids</taxon>
        <taxon>fabids</taxon>
        <taxon>Fabales</taxon>
        <taxon>Fabaceae</taxon>
        <taxon>Papilionoideae</taxon>
        <taxon>50 kb inversion clade</taxon>
        <taxon>NPAAA clade</taxon>
        <taxon>indigoferoid/millettioid clade</taxon>
        <taxon>Abreae</taxon>
        <taxon>Abrus</taxon>
    </lineage>
</organism>
<keyword evidence="2" id="KW-1133">Transmembrane helix</keyword>
<dbReference type="Pfam" id="PF22099">
    <property type="entry name" value="MRS2-like"/>
    <property type="match status" value="1"/>
</dbReference>
<dbReference type="InterPro" id="IPR039204">
    <property type="entry name" value="MRS2-like"/>
</dbReference>
<comment type="subcellular location">
    <subcellularLocation>
        <location evidence="2">Membrane</location>
        <topology evidence="2">Multi-pass membrane protein</topology>
    </subcellularLocation>
</comment>
<reference evidence="5" key="1">
    <citation type="journal article" date="2019" name="Toxins">
        <title>Detection of Abrin-Like and Prepropulchellin-Like Toxin Genes and Transcripts Using Whole Genome Sequencing and Full-Length Transcript Sequencing of Abrus precatorius.</title>
        <authorList>
            <person name="Hovde B.T."/>
            <person name="Daligault H.E."/>
            <person name="Hanschen E.R."/>
            <person name="Kunde Y.A."/>
            <person name="Johnson M.B."/>
            <person name="Starkenburg S.R."/>
            <person name="Johnson S.L."/>
        </authorList>
    </citation>
    <scope>NUCLEOTIDE SEQUENCE [LARGE SCALE GENOMIC DNA]</scope>
</reference>
<keyword evidence="5" id="KW-1185">Reference proteome</keyword>
<keyword evidence="2" id="KW-0812">Transmembrane</keyword>
<dbReference type="GeneID" id="113872466"/>
<protein>
    <recommendedName>
        <fullName evidence="2">Magnesium transporter</fullName>
    </recommendedName>
</protein>
<evidence type="ECO:0000256" key="4">
    <source>
        <dbReference type="SAM" id="MobiDB-lite"/>
    </source>
</evidence>
<name>A0A8B8MDC6_ABRPR</name>
<feature type="region of interest" description="Disordered" evidence="4">
    <location>
        <begin position="245"/>
        <end position="273"/>
    </location>
</feature>
<keyword evidence="2" id="KW-0406">Ion transport</keyword>
<comment type="similarity">
    <text evidence="1 2">Belongs to the CorA metal ion transporter (MIT) (TC 1.A.35.5) family.</text>
</comment>
<dbReference type="Gene3D" id="2.40.128.330">
    <property type="match status" value="1"/>
</dbReference>
<feature type="coiled-coil region" evidence="3">
    <location>
        <begin position="184"/>
        <end position="211"/>
    </location>
</feature>
<feature type="transmembrane region" description="Helical" evidence="2">
    <location>
        <begin position="392"/>
        <end position="414"/>
    </location>
</feature>
<evidence type="ECO:0000256" key="2">
    <source>
        <dbReference type="RuleBase" id="RU366041"/>
    </source>
</evidence>
<evidence type="ECO:0000256" key="1">
    <source>
        <dbReference type="ARBA" id="ARBA00007535"/>
    </source>
</evidence>
<keyword evidence="3" id="KW-0175">Coiled coil</keyword>
<dbReference type="RefSeq" id="XP_027365842.1">
    <property type="nucleotide sequence ID" value="XM_027510041.1"/>
</dbReference>
<proteinExistence type="inferred from homology"/>
<dbReference type="OrthoDB" id="10251508at2759"/>
<dbReference type="PANTHER" id="PTHR13890">
    <property type="entry name" value="RNA SPLICING PROTEIN MRS2, MITOCHONDRIAL"/>
    <property type="match status" value="1"/>
</dbReference>
<evidence type="ECO:0000313" key="6">
    <source>
        <dbReference type="RefSeq" id="XP_027365842.1"/>
    </source>
</evidence>
<dbReference type="Proteomes" id="UP000694853">
    <property type="component" value="Unplaced"/>
</dbReference>
<feature type="transmembrane region" description="Helical" evidence="2">
    <location>
        <begin position="359"/>
        <end position="380"/>
    </location>
</feature>